<reference evidence="1 2" key="1">
    <citation type="submission" date="2018-08" db="EMBL/GenBank/DDBJ databases">
        <title>Pseudooceanicola sediminis CY03 in the family Rhodobacteracea.</title>
        <authorList>
            <person name="Zhang Y.-J."/>
        </authorList>
    </citation>
    <scope>NUCLEOTIDE SEQUENCE [LARGE SCALE GENOMIC DNA]</scope>
    <source>
        <strain evidence="1 2">CY03</strain>
    </source>
</reference>
<dbReference type="Proteomes" id="UP000265848">
    <property type="component" value="Unassembled WGS sequence"/>
</dbReference>
<protein>
    <submittedName>
        <fullName evidence="1">Uncharacterized protein</fullName>
    </submittedName>
</protein>
<evidence type="ECO:0000313" key="2">
    <source>
        <dbReference type="Proteomes" id="UP000265848"/>
    </source>
</evidence>
<dbReference type="AlphaFoldDB" id="A0A399J155"/>
<accession>A0A399J155</accession>
<dbReference type="RefSeq" id="WP_119398891.1">
    <property type="nucleotide sequence ID" value="NZ_QWJJ01000007.1"/>
</dbReference>
<gene>
    <name evidence="1" type="ORF">DL237_09900</name>
</gene>
<evidence type="ECO:0000313" key="1">
    <source>
        <dbReference type="EMBL" id="RII38981.1"/>
    </source>
</evidence>
<keyword evidence="2" id="KW-1185">Reference proteome</keyword>
<name>A0A399J155_9RHOB</name>
<sequence>MTLTAALVRGENEATFLAGLLSSMPQYVALPSDENGFETPRVVGLARTPAVYQPGGEAFICYVHLREDEVPAWETLEGVRVLGRAPYTGLDTVDAVYADVQSRPDDWQAYTEVAARPAYQSSGEDGSSLTVQATLMRPGIA</sequence>
<proteinExistence type="predicted"/>
<dbReference type="OrthoDB" id="9790710at2"/>
<dbReference type="EMBL" id="QWJJ01000007">
    <property type="protein sequence ID" value="RII38981.1"/>
    <property type="molecule type" value="Genomic_DNA"/>
</dbReference>
<comment type="caution">
    <text evidence="1">The sequence shown here is derived from an EMBL/GenBank/DDBJ whole genome shotgun (WGS) entry which is preliminary data.</text>
</comment>
<organism evidence="1 2">
    <name type="scientific">Pseudooceanicola sediminis</name>
    <dbReference type="NCBI Taxonomy" id="2211117"/>
    <lineage>
        <taxon>Bacteria</taxon>
        <taxon>Pseudomonadati</taxon>
        <taxon>Pseudomonadota</taxon>
        <taxon>Alphaproteobacteria</taxon>
        <taxon>Rhodobacterales</taxon>
        <taxon>Paracoccaceae</taxon>
        <taxon>Pseudooceanicola</taxon>
    </lineage>
</organism>